<evidence type="ECO:0000313" key="2">
    <source>
        <dbReference type="EMBL" id="KAK3793530.1"/>
    </source>
</evidence>
<name>A0AAE1E4S6_9GAST</name>
<reference evidence="2" key="1">
    <citation type="journal article" date="2023" name="G3 (Bethesda)">
        <title>A reference genome for the long-term kleptoplast-retaining sea slug Elysia crispata morphotype clarki.</title>
        <authorList>
            <person name="Eastman K.E."/>
            <person name="Pendleton A.L."/>
            <person name="Shaikh M.A."/>
            <person name="Suttiyut T."/>
            <person name="Ogas R."/>
            <person name="Tomko P."/>
            <person name="Gavelis G."/>
            <person name="Widhalm J.R."/>
            <person name="Wisecaver J.H."/>
        </authorList>
    </citation>
    <scope>NUCLEOTIDE SEQUENCE</scope>
    <source>
        <strain evidence="2">ECLA1</strain>
    </source>
</reference>
<gene>
    <name evidence="2" type="ORF">RRG08_023848</name>
</gene>
<comment type="caution">
    <text evidence="2">The sequence shown here is derived from an EMBL/GenBank/DDBJ whole genome shotgun (WGS) entry which is preliminary data.</text>
</comment>
<dbReference type="Proteomes" id="UP001283361">
    <property type="component" value="Unassembled WGS sequence"/>
</dbReference>
<feature type="compositionally biased region" description="Basic and acidic residues" evidence="1">
    <location>
        <begin position="191"/>
        <end position="212"/>
    </location>
</feature>
<sequence length="246" mass="26603">MAGLEIFTMTTGEETGITCIPREMGGSAQVRVRKPDLPVDGRASRKLSASPDIVDDVSRTGARDRSMDEMYPLHCLELAGISGFTAHRSPGGLSMGVCVSIQGKNLVSSKFGRSRGNVYLEMLEEGDRRSIAARTRISGGGIHYNYVADCTGGNNRVGTKATQGIELSTQALTSSTPAAERQVPVNSSRHHSADNDDFPQHQEQEKRPDLENPDYHNLPFLLLLIPHSPNPGPCHLLISILSVITV</sequence>
<evidence type="ECO:0000313" key="3">
    <source>
        <dbReference type="Proteomes" id="UP001283361"/>
    </source>
</evidence>
<proteinExistence type="predicted"/>
<keyword evidence="3" id="KW-1185">Reference proteome</keyword>
<dbReference type="EMBL" id="JAWDGP010001217">
    <property type="protein sequence ID" value="KAK3793530.1"/>
    <property type="molecule type" value="Genomic_DNA"/>
</dbReference>
<accession>A0AAE1E4S6</accession>
<protein>
    <submittedName>
        <fullName evidence="2">Uncharacterized protein</fullName>
    </submittedName>
</protein>
<organism evidence="2 3">
    <name type="scientific">Elysia crispata</name>
    <name type="common">lettuce slug</name>
    <dbReference type="NCBI Taxonomy" id="231223"/>
    <lineage>
        <taxon>Eukaryota</taxon>
        <taxon>Metazoa</taxon>
        <taxon>Spiralia</taxon>
        <taxon>Lophotrochozoa</taxon>
        <taxon>Mollusca</taxon>
        <taxon>Gastropoda</taxon>
        <taxon>Heterobranchia</taxon>
        <taxon>Euthyneura</taxon>
        <taxon>Panpulmonata</taxon>
        <taxon>Sacoglossa</taxon>
        <taxon>Placobranchoidea</taxon>
        <taxon>Plakobranchidae</taxon>
        <taxon>Elysia</taxon>
    </lineage>
</organism>
<dbReference type="AlphaFoldDB" id="A0AAE1E4S6"/>
<evidence type="ECO:0000256" key="1">
    <source>
        <dbReference type="SAM" id="MobiDB-lite"/>
    </source>
</evidence>
<feature type="region of interest" description="Disordered" evidence="1">
    <location>
        <begin position="172"/>
        <end position="212"/>
    </location>
</feature>